<comment type="caution">
    <text evidence="2">The sequence shown here is derived from an EMBL/GenBank/DDBJ whole genome shotgun (WGS) entry which is preliminary data.</text>
</comment>
<dbReference type="AlphaFoldDB" id="A0A9J6RB97"/>
<accession>A0A9J6RB97</accession>
<evidence type="ECO:0000313" key="2">
    <source>
        <dbReference type="EMBL" id="MCZ0702954.1"/>
    </source>
</evidence>
<organism evidence="2 3">
    <name type="scientific">Natronobacillus azotifigens</name>
    <dbReference type="NCBI Taxonomy" id="472978"/>
    <lineage>
        <taxon>Bacteria</taxon>
        <taxon>Bacillati</taxon>
        <taxon>Bacillota</taxon>
        <taxon>Bacilli</taxon>
        <taxon>Bacillales</taxon>
        <taxon>Bacillaceae</taxon>
        <taxon>Natronobacillus</taxon>
    </lineage>
</organism>
<name>A0A9J6RB97_9BACI</name>
<dbReference type="Gene3D" id="3.30.1390.10">
    <property type="match status" value="1"/>
</dbReference>
<dbReference type="RefSeq" id="WP_268779722.1">
    <property type="nucleotide sequence ID" value="NZ_JAPRAT010000010.1"/>
</dbReference>
<dbReference type="Proteomes" id="UP001084197">
    <property type="component" value="Unassembled WGS sequence"/>
</dbReference>
<dbReference type="GO" id="GO:0006412">
    <property type="term" value="P:translation"/>
    <property type="evidence" value="ECO:0007669"/>
    <property type="project" value="InterPro"/>
</dbReference>
<protein>
    <submittedName>
        <fullName evidence="2">Ribosomal protein L7/L12</fullName>
    </submittedName>
</protein>
<dbReference type="InterPro" id="IPR014719">
    <property type="entry name" value="Ribosomal_bL12_C/ClpS-like"/>
</dbReference>
<proteinExistence type="predicted"/>
<sequence>MEFILGGIFGAVILIYIEITQLRNEMKRTNNTLDRIAKQIGATEPILESIEEELIDLLKEGKKIKAVKRYREVTGCGLKESKEYIDTLDLSIRE</sequence>
<reference evidence="2" key="1">
    <citation type="submission" date="2022-11" db="EMBL/GenBank/DDBJ databases">
        <title>WGS of Natronobacillus azotifigens 24KS-1, an anaerobic diazotrophic haloalkaliphile from soda-rich habitats.</title>
        <authorList>
            <person name="Sorokin D.Y."/>
            <person name="Merkel A.Y."/>
        </authorList>
    </citation>
    <scope>NUCLEOTIDE SEQUENCE</scope>
    <source>
        <strain evidence="2">24KS-1</strain>
    </source>
</reference>
<evidence type="ECO:0000313" key="3">
    <source>
        <dbReference type="Proteomes" id="UP001084197"/>
    </source>
</evidence>
<dbReference type="EMBL" id="JAPRAT010000010">
    <property type="protein sequence ID" value="MCZ0702954.1"/>
    <property type="molecule type" value="Genomic_DNA"/>
</dbReference>
<keyword evidence="2" id="KW-0687">Ribonucleoprotein</keyword>
<dbReference type="GO" id="GO:0005840">
    <property type="term" value="C:ribosome"/>
    <property type="evidence" value="ECO:0007669"/>
    <property type="project" value="UniProtKB-KW"/>
</dbReference>
<feature type="domain" description="Large ribosomal subunit protein bL12 C-terminal" evidence="1">
    <location>
        <begin position="61"/>
        <end position="94"/>
    </location>
</feature>
<evidence type="ECO:0000259" key="1">
    <source>
        <dbReference type="Pfam" id="PF00542"/>
    </source>
</evidence>
<gene>
    <name evidence="2" type="ORF">OWO01_06990</name>
</gene>
<keyword evidence="2" id="KW-0689">Ribosomal protein</keyword>
<dbReference type="SUPFAM" id="SSF54736">
    <property type="entry name" value="ClpS-like"/>
    <property type="match status" value="1"/>
</dbReference>
<dbReference type="InterPro" id="IPR013823">
    <property type="entry name" value="Ribosomal_bL12_C"/>
</dbReference>
<keyword evidence="3" id="KW-1185">Reference proteome</keyword>
<dbReference type="Pfam" id="PF00542">
    <property type="entry name" value="Ribosomal_L12"/>
    <property type="match status" value="1"/>
</dbReference>
<dbReference type="GO" id="GO:0003735">
    <property type="term" value="F:structural constituent of ribosome"/>
    <property type="evidence" value="ECO:0007669"/>
    <property type="project" value="InterPro"/>
</dbReference>